<dbReference type="RefSeq" id="WP_267767535.1">
    <property type="nucleotide sequence ID" value="NZ_JAPNKE010000002.1"/>
</dbReference>
<dbReference type="PANTHER" id="PTHR35848:SF9">
    <property type="entry name" value="SLL1358 PROTEIN"/>
    <property type="match status" value="1"/>
</dbReference>
<evidence type="ECO:0000313" key="5">
    <source>
        <dbReference type="Proteomes" id="UP001150924"/>
    </source>
</evidence>
<dbReference type="EMBL" id="JAPNKE010000002">
    <property type="protein sequence ID" value="MCY1005739.1"/>
    <property type="molecule type" value="Genomic_DNA"/>
</dbReference>
<organism evidence="4 5">
    <name type="scientific">Nannocystis pusilla</name>
    <dbReference type="NCBI Taxonomy" id="889268"/>
    <lineage>
        <taxon>Bacteria</taxon>
        <taxon>Pseudomonadati</taxon>
        <taxon>Myxococcota</taxon>
        <taxon>Polyangia</taxon>
        <taxon>Nannocystales</taxon>
        <taxon>Nannocystaceae</taxon>
        <taxon>Nannocystis</taxon>
    </lineage>
</organism>
<evidence type="ECO:0000259" key="3">
    <source>
        <dbReference type="Pfam" id="PF07883"/>
    </source>
</evidence>
<name>A0A9X3EM84_9BACT</name>
<proteinExistence type="predicted"/>
<gene>
    <name evidence="4" type="ORF">OV079_09210</name>
</gene>
<dbReference type="InterPro" id="IPR013096">
    <property type="entry name" value="Cupin_2"/>
</dbReference>
<feature type="compositionally biased region" description="Basic and acidic residues" evidence="2">
    <location>
        <begin position="124"/>
        <end position="144"/>
    </location>
</feature>
<dbReference type="Proteomes" id="UP001150924">
    <property type="component" value="Unassembled WGS sequence"/>
</dbReference>
<dbReference type="InterPro" id="IPR014710">
    <property type="entry name" value="RmlC-like_jellyroll"/>
</dbReference>
<dbReference type="InterPro" id="IPR051610">
    <property type="entry name" value="GPI/OXD"/>
</dbReference>
<dbReference type="SUPFAM" id="SSF51182">
    <property type="entry name" value="RmlC-like cupins"/>
    <property type="match status" value="1"/>
</dbReference>
<feature type="region of interest" description="Disordered" evidence="2">
    <location>
        <begin position="124"/>
        <end position="151"/>
    </location>
</feature>
<dbReference type="Gene3D" id="2.60.120.10">
    <property type="entry name" value="Jelly Rolls"/>
    <property type="match status" value="1"/>
</dbReference>
<dbReference type="Pfam" id="PF07883">
    <property type="entry name" value="Cupin_2"/>
    <property type="match status" value="1"/>
</dbReference>
<keyword evidence="5" id="KW-1185">Reference proteome</keyword>
<dbReference type="GO" id="GO:0046872">
    <property type="term" value="F:metal ion binding"/>
    <property type="evidence" value="ECO:0007669"/>
    <property type="project" value="UniProtKB-KW"/>
</dbReference>
<evidence type="ECO:0000256" key="2">
    <source>
        <dbReference type="SAM" id="MobiDB-lite"/>
    </source>
</evidence>
<dbReference type="CDD" id="cd02224">
    <property type="entry name" value="cupin_SPO2919-like"/>
    <property type="match status" value="1"/>
</dbReference>
<keyword evidence="1" id="KW-0479">Metal-binding</keyword>
<evidence type="ECO:0000256" key="1">
    <source>
        <dbReference type="ARBA" id="ARBA00022723"/>
    </source>
</evidence>
<dbReference type="AlphaFoldDB" id="A0A9X3EM84"/>
<reference evidence="4" key="1">
    <citation type="submission" date="2022-11" db="EMBL/GenBank/DDBJ databases">
        <title>Minimal conservation of predation-associated metabolite biosynthetic gene clusters underscores biosynthetic potential of Myxococcota including descriptions for ten novel species: Archangium lansinium sp. nov., Myxococcus landrumus sp. nov., Nannocystis bai.</title>
        <authorList>
            <person name="Ahearne A."/>
            <person name="Stevens C."/>
            <person name="Phillips K."/>
        </authorList>
    </citation>
    <scope>NUCLEOTIDE SEQUENCE</scope>
    <source>
        <strain evidence="4">Na p29</strain>
    </source>
</reference>
<comment type="caution">
    <text evidence="4">The sequence shown here is derived from an EMBL/GenBank/DDBJ whole genome shotgun (WGS) entry which is preliminary data.</text>
</comment>
<dbReference type="PANTHER" id="PTHR35848">
    <property type="entry name" value="OXALATE-BINDING PROTEIN"/>
    <property type="match status" value="1"/>
</dbReference>
<feature type="domain" description="Cupin type-2" evidence="3">
    <location>
        <begin position="45"/>
        <end position="116"/>
    </location>
</feature>
<dbReference type="InterPro" id="IPR011051">
    <property type="entry name" value="RmlC_Cupin_sf"/>
</dbReference>
<protein>
    <submittedName>
        <fullName evidence="4">Cupin domain-containing protein</fullName>
    </submittedName>
</protein>
<sequence length="151" mass="16460">MKIDIDKAPTWVGSGYPAPFDAPCLDRKRVRLGAAAGLSQFGVNLLHLQPGTWSSQRHWHSREDEFVYVLAGEVVLVTNAGETVLRAGDCAGFPHGVADGHQLQNRGTEVAVVLEVGTDDKQDVAEYPDVDLRATPDGYVHRDGTPYPPRK</sequence>
<accession>A0A9X3EM84</accession>
<evidence type="ECO:0000313" key="4">
    <source>
        <dbReference type="EMBL" id="MCY1005739.1"/>
    </source>
</evidence>